<dbReference type="Gene3D" id="3.40.30.10">
    <property type="entry name" value="Glutaredoxin"/>
    <property type="match status" value="1"/>
</dbReference>
<dbReference type="InterPro" id="IPR017937">
    <property type="entry name" value="Thioredoxin_CS"/>
</dbReference>
<dbReference type="PRINTS" id="PR00421">
    <property type="entry name" value="THIOREDOXIN"/>
</dbReference>
<dbReference type="STRING" id="515897.SAMN05421849_1904"/>
<gene>
    <name evidence="8" type="ORF">SAMN05421849_1904</name>
</gene>
<organism evidence="8 9">
    <name type="scientific">Pontibaca methylaminivorans</name>
    <dbReference type="NCBI Taxonomy" id="515897"/>
    <lineage>
        <taxon>Bacteria</taxon>
        <taxon>Pseudomonadati</taxon>
        <taxon>Pseudomonadota</taxon>
        <taxon>Alphaproteobacteria</taxon>
        <taxon>Rhodobacterales</taxon>
        <taxon>Roseobacteraceae</taxon>
        <taxon>Pontibaca</taxon>
    </lineage>
</organism>
<proteinExistence type="inferred from homology"/>
<dbReference type="GO" id="GO:0015035">
    <property type="term" value="F:protein-disulfide reductase activity"/>
    <property type="evidence" value="ECO:0007669"/>
    <property type="project" value="UniProtKB-UniRule"/>
</dbReference>
<dbReference type="PANTHER" id="PTHR45663">
    <property type="entry name" value="GEO12009P1"/>
    <property type="match status" value="1"/>
</dbReference>
<dbReference type="CDD" id="cd02947">
    <property type="entry name" value="TRX_family"/>
    <property type="match status" value="1"/>
</dbReference>
<comment type="similarity">
    <text evidence="1">Belongs to the thioredoxin family.</text>
</comment>
<protein>
    <recommendedName>
        <fullName evidence="6">Thioredoxin</fullName>
    </recommendedName>
</protein>
<evidence type="ECO:0000256" key="1">
    <source>
        <dbReference type="ARBA" id="ARBA00008987"/>
    </source>
</evidence>
<dbReference type="InterPro" id="IPR005746">
    <property type="entry name" value="Thioredoxin"/>
</dbReference>
<dbReference type="PROSITE" id="PS51352">
    <property type="entry name" value="THIOREDOXIN_2"/>
    <property type="match status" value="1"/>
</dbReference>
<dbReference type="Proteomes" id="UP000192455">
    <property type="component" value="Unassembled WGS sequence"/>
</dbReference>
<evidence type="ECO:0000313" key="8">
    <source>
        <dbReference type="EMBL" id="SIT83427.1"/>
    </source>
</evidence>
<dbReference type="Pfam" id="PF00085">
    <property type="entry name" value="Thioredoxin"/>
    <property type="match status" value="1"/>
</dbReference>
<dbReference type="NCBIfam" id="NF008229">
    <property type="entry name" value="PRK10996.1"/>
    <property type="match status" value="1"/>
</dbReference>
<dbReference type="PANTHER" id="PTHR45663:SF11">
    <property type="entry name" value="GEO12009P1"/>
    <property type="match status" value="1"/>
</dbReference>
<keyword evidence="3" id="KW-0249">Electron transport</keyword>
<dbReference type="InterPro" id="IPR036249">
    <property type="entry name" value="Thioredoxin-like_sf"/>
</dbReference>
<evidence type="ECO:0000313" key="9">
    <source>
        <dbReference type="Proteomes" id="UP000192455"/>
    </source>
</evidence>
<dbReference type="GO" id="GO:0005829">
    <property type="term" value="C:cytosol"/>
    <property type="evidence" value="ECO:0007669"/>
    <property type="project" value="TreeGrafter"/>
</dbReference>
<reference evidence="8 9" key="1">
    <citation type="submission" date="2017-01" db="EMBL/GenBank/DDBJ databases">
        <authorList>
            <person name="Mah S.A."/>
            <person name="Swanson W.J."/>
            <person name="Moy G.W."/>
            <person name="Vacquier V.D."/>
        </authorList>
    </citation>
    <scope>NUCLEOTIDE SEQUENCE [LARGE SCALE GENOMIC DNA]</scope>
    <source>
        <strain evidence="8 9">DSM 21219</strain>
    </source>
</reference>
<dbReference type="PROSITE" id="PS00194">
    <property type="entry name" value="THIOREDOXIN_1"/>
    <property type="match status" value="1"/>
</dbReference>
<keyword evidence="5" id="KW-0676">Redox-active center</keyword>
<accession>A0A1R3WY05</accession>
<keyword evidence="9" id="KW-1185">Reference proteome</keyword>
<keyword evidence="2" id="KW-0813">Transport</keyword>
<evidence type="ECO:0000259" key="7">
    <source>
        <dbReference type="PROSITE" id="PS51352"/>
    </source>
</evidence>
<evidence type="ECO:0000256" key="5">
    <source>
        <dbReference type="ARBA" id="ARBA00023284"/>
    </source>
</evidence>
<evidence type="ECO:0000256" key="3">
    <source>
        <dbReference type="ARBA" id="ARBA00022982"/>
    </source>
</evidence>
<feature type="domain" description="Thioredoxin" evidence="7">
    <location>
        <begin position="28"/>
        <end position="145"/>
    </location>
</feature>
<dbReference type="GO" id="GO:0045454">
    <property type="term" value="P:cell redox homeostasis"/>
    <property type="evidence" value="ECO:0007669"/>
    <property type="project" value="TreeGrafter"/>
</dbReference>
<evidence type="ECO:0000256" key="2">
    <source>
        <dbReference type="ARBA" id="ARBA00022448"/>
    </source>
</evidence>
<sequence length="148" mass="15882">MKAATTIVCSECAAVNRVSAGRDLKPARCGRCKAPLFRGRPAEADARMFERQVSRSTLPVLVDIWAPWCGPCRIMAPAFADAAAELEPRVRLIKLNSDEHGELAARLGIRGIPALLLFRDGRELARLSGAMGTAQIVAWVEGQLASAG</sequence>
<dbReference type="NCBIfam" id="TIGR01068">
    <property type="entry name" value="thioredoxin"/>
    <property type="match status" value="1"/>
</dbReference>
<dbReference type="OrthoDB" id="9790390at2"/>
<dbReference type="AlphaFoldDB" id="A0A1R3WY05"/>
<name>A0A1R3WY05_9RHOB</name>
<evidence type="ECO:0000256" key="4">
    <source>
        <dbReference type="ARBA" id="ARBA00023157"/>
    </source>
</evidence>
<keyword evidence="4" id="KW-1015">Disulfide bond</keyword>
<dbReference type="Gene3D" id="2.30.30.380">
    <property type="entry name" value="Zn-finger domain of Sec23/24"/>
    <property type="match status" value="1"/>
</dbReference>
<dbReference type="InterPro" id="IPR013766">
    <property type="entry name" value="Thioredoxin_domain"/>
</dbReference>
<dbReference type="SUPFAM" id="SSF52833">
    <property type="entry name" value="Thioredoxin-like"/>
    <property type="match status" value="1"/>
</dbReference>
<evidence type="ECO:0000256" key="6">
    <source>
        <dbReference type="NCBIfam" id="TIGR01068"/>
    </source>
</evidence>
<dbReference type="EMBL" id="FTPS01000001">
    <property type="protein sequence ID" value="SIT83427.1"/>
    <property type="molecule type" value="Genomic_DNA"/>
</dbReference>
<dbReference type="RefSeq" id="WP_076649633.1">
    <property type="nucleotide sequence ID" value="NZ_FTPS01000001.1"/>
</dbReference>